<evidence type="ECO:0000256" key="1">
    <source>
        <dbReference type="ARBA" id="ARBA00004219"/>
    </source>
</evidence>
<accession>A0A248LJD0</accession>
<evidence type="ECO:0000256" key="4">
    <source>
        <dbReference type="ARBA" id="ARBA00023026"/>
    </source>
</evidence>
<dbReference type="EMBL" id="CP022115">
    <property type="protein sequence ID" value="ASJ24273.1"/>
    <property type="molecule type" value="Genomic_DNA"/>
</dbReference>
<gene>
    <name evidence="6" type="ORF">LHGZ1_1442</name>
</gene>
<protein>
    <submittedName>
        <fullName evidence="6">PT-VENN domain containing protein</fullName>
    </submittedName>
</protein>
<feature type="domain" description="VENN motif-containing" evidence="5">
    <location>
        <begin position="41"/>
        <end position="88"/>
    </location>
</feature>
<dbReference type="Proteomes" id="UP000197424">
    <property type="component" value="Chromosome"/>
</dbReference>
<comment type="subcellular location">
    <subcellularLocation>
        <location evidence="1">Target cell</location>
        <location evidence="1">Target cell cytoplasm</location>
    </subcellularLocation>
</comment>
<dbReference type="InterPro" id="IPR006914">
    <property type="entry name" value="VENN_dom"/>
</dbReference>
<evidence type="ECO:0000259" key="5">
    <source>
        <dbReference type="Pfam" id="PF04829"/>
    </source>
</evidence>
<proteinExistence type="predicted"/>
<evidence type="ECO:0000313" key="6">
    <source>
        <dbReference type="EMBL" id="ASJ24273.1"/>
    </source>
</evidence>
<evidence type="ECO:0000256" key="2">
    <source>
        <dbReference type="ARBA" id="ARBA00022656"/>
    </source>
</evidence>
<organism evidence="6 7">
    <name type="scientific">Laribacter hongkongensis</name>
    <dbReference type="NCBI Taxonomy" id="168471"/>
    <lineage>
        <taxon>Bacteria</taxon>
        <taxon>Pseudomonadati</taxon>
        <taxon>Pseudomonadota</taxon>
        <taxon>Betaproteobacteria</taxon>
        <taxon>Neisseriales</taxon>
        <taxon>Aquaspirillaceae</taxon>
        <taxon>Laribacter</taxon>
    </lineage>
</organism>
<evidence type="ECO:0000313" key="7">
    <source>
        <dbReference type="Proteomes" id="UP000197424"/>
    </source>
</evidence>
<evidence type="ECO:0000256" key="3">
    <source>
        <dbReference type="ARBA" id="ARBA00022913"/>
    </source>
</evidence>
<sequence length="171" mass="17675">MVGAALAQLKGGNVVAGAAGAGSAPLIAEYLQQTLYPDAHNLTEEQKQSISALTTVASGLLGGLAGGDSAGVLTGMQAGKNEVENNFLVVPAPPPPIPALQPPVVNTGMDGKPNLGEQISQEIKQSLSGLGRQSPILKSLLSGYWKDLELQSRLIQIIIPVHMEGIHQKVT</sequence>
<keyword evidence="4" id="KW-0843">Virulence</keyword>
<dbReference type="Pfam" id="PF04829">
    <property type="entry name" value="PT-VENN"/>
    <property type="match status" value="1"/>
</dbReference>
<keyword evidence="2" id="KW-0800">Toxin</keyword>
<dbReference type="AlphaFoldDB" id="A0A248LJD0"/>
<name>A0A248LJD0_9NEIS</name>
<dbReference type="GO" id="GO:0090729">
    <property type="term" value="F:toxin activity"/>
    <property type="evidence" value="ECO:0007669"/>
    <property type="project" value="UniProtKB-KW"/>
</dbReference>
<reference evidence="7" key="1">
    <citation type="submission" date="2017-06" db="EMBL/GenBank/DDBJ databases">
        <title>Whole genome sequence of Laribacter hongkongensis LHGZ1.</title>
        <authorList>
            <person name="Chen D."/>
            <person name="Wu H."/>
            <person name="Chen J."/>
        </authorList>
    </citation>
    <scope>NUCLEOTIDE SEQUENCE [LARGE SCALE GENOMIC DNA]</scope>
    <source>
        <strain evidence="7">LHGZ1</strain>
    </source>
</reference>
<keyword evidence="3" id="KW-1266">Target cell cytoplasm</keyword>